<dbReference type="Pfam" id="PF12172">
    <property type="entry name" value="zf-ChsH2"/>
    <property type="match status" value="1"/>
</dbReference>
<feature type="domain" description="ChsH2 rubredoxin-like zinc ribbon" evidence="2">
    <location>
        <begin position="39"/>
        <end position="72"/>
    </location>
</feature>
<reference evidence="4" key="1">
    <citation type="journal article" date="2019" name="Int. J. Syst. Evol. Microbiol.">
        <title>The Global Catalogue of Microorganisms (GCM) 10K type strain sequencing project: providing services to taxonomists for standard genome sequencing and annotation.</title>
        <authorList>
            <consortium name="The Broad Institute Genomics Platform"/>
            <consortium name="The Broad Institute Genome Sequencing Center for Infectious Disease"/>
            <person name="Wu L."/>
            <person name="Ma J."/>
        </authorList>
    </citation>
    <scope>NUCLEOTIDE SEQUENCE [LARGE SCALE GENOMIC DNA]</scope>
    <source>
        <strain evidence="4">JCM 18532</strain>
    </source>
</reference>
<dbReference type="InterPro" id="IPR012340">
    <property type="entry name" value="NA-bd_OB-fold"/>
</dbReference>
<evidence type="ECO:0000259" key="1">
    <source>
        <dbReference type="Pfam" id="PF01796"/>
    </source>
</evidence>
<protein>
    <recommendedName>
        <fullName evidence="5">Zn-ribbon domain-containing OB-fold protein</fullName>
    </recommendedName>
</protein>
<dbReference type="InterPro" id="IPR052513">
    <property type="entry name" value="Thioester_dehydratase-like"/>
</dbReference>
<feature type="domain" description="ChsH2 C-terminal OB-fold" evidence="1">
    <location>
        <begin position="78"/>
        <end position="156"/>
    </location>
</feature>
<dbReference type="PANTHER" id="PTHR34075:SF5">
    <property type="entry name" value="BLR3430 PROTEIN"/>
    <property type="match status" value="1"/>
</dbReference>
<dbReference type="Pfam" id="PF01796">
    <property type="entry name" value="OB_ChsH2_C"/>
    <property type="match status" value="1"/>
</dbReference>
<proteinExistence type="predicted"/>
<accession>A0ABP8YZM0</accession>
<organism evidence="3 4">
    <name type="scientific">Nocardioides endophyticus</name>
    <dbReference type="NCBI Taxonomy" id="1353775"/>
    <lineage>
        <taxon>Bacteria</taxon>
        <taxon>Bacillati</taxon>
        <taxon>Actinomycetota</taxon>
        <taxon>Actinomycetes</taxon>
        <taxon>Propionibacteriales</taxon>
        <taxon>Nocardioidaceae</taxon>
        <taxon>Nocardioides</taxon>
    </lineage>
</organism>
<dbReference type="PANTHER" id="PTHR34075">
    <property type="entry name" value="BLR3430 PROTEIN"/>
    <property type="match status" value="1"/>
</dbReference>
<evidence type="ECO:0000313" key="4">
    <source>
        <dbReference type="Proteomes" id="UP001499882"/>
    </source>
</evidence>
<dbReference type="SUPFAM" id="SSF50249">
    <property type="entry name" value="Nucleic acid-binding proteins"/>
    <property type="match status" value="1"/>
</dbReference>
<sequence>MNTSEEGAPTLPGEDSEDAVTIKPVRAVDPQADAATVFWDGCARREFWLQHCTTCDAWQFYPRSLCSHCWAPTSALEWRRPGGGAVVESFSVVHRGSGAFAAHAPYVVALVRFDEGPVMMSHIVGLDIDLGCGVGAVGDVTGIGAVAIGDRVELEFAELAGRTVPVFRAVGTGVG</sequence>
<evidence type="ECO:0000259" key="2">
    <source>
        <dbReference type="Pfam" id="PF12172"/>
    </source>
</evidence>
<dbReference type="Gene3D" id="6.10.30.10">
    <property type="match status" value="1"/>
</dbReference>
<evidence type="ECO:0000313" key="3">
    <source>
        <dbReference type="EMBL" id="GAA4742255.1"/>
    </source>
</evidence>
<name>A0ABP8YZM0_9ACTN</name>
<gene>
    <name evidence="3" type="ORF">GCM10023350_28770</name>
</gene>
<evidence type="ECO:0008006" key="5">
    <source>
        <dbReference type="Google" id="ProtNLM"/>
    </source>
</evidence>
<keyword evidence="4" id="KW-1185">Reference proteome</keyword>
<dbReference type="EMBL" id="BAABKN010000015">
    <property type="protein sequence ID" value="GAA4742255.1"/>
    <property type="molecule type" value="Genomic_DNA"/>
</dbReference>
<dbReference type="Proteomes" id="UP001499882">
    <property type="component" value="Unassembled WGS sequence"/>
</dbReference>
<dbReference type="InterPro" id="IPR002878">
    <property type="entry name" value="ChsH2_C"/>
</dbReference>
<dbReference type="RefSeq" id="WP_345527494.1">
    <property type="nucleotide sequence ID" value="NZ_BAABKN010000015.1"/>
</dbReference>
<dbReference type="InterPro" id="IPR022002">
    <property type="entry name" value="ChsH2_Znr"/>
</dbReference>
<comment type="caution">
    <text evidence="3">The sequence shown here is derived from an EMBL/GenBank/DDBJ whole genome shotgun (WGS) entry which is preliminary data.</text>
</comment>